<proteinExistence type="predicted"/>
<evidence type="ECO:0000313" key="2">
    <source>
        <dbReference type="EnsemblPlants" id="cds.evm.model.09.622"/>
    </source>
</evidence>
<reference evidence="2" key="1">
    <citation type="submission" date="2018-11" db="EMBL/GenBank/DDBJ databases">
        <authorList>
            <person name="Grassa J C."/>
        </authorList>
    </citation>
    <scope>NUCLEOTIDE SEQUENCE [LARGE SCALE GENOMIC DNA]</scope>
</reference>
<evidence type="ECO:0000256" key="1">
    <source>
        <dbReference type="SAM" id="Coils"/>
    </source>
</evidence>
<keyword evidence="1" id="KW-0175">Coiled coil</keyword>
<evidence type="ECO:0000313" key="3">
    <source>
        <dbReference type="Proteomes" id="UP000596661"/>
    </source>
</evidence>
<protein>
    <submittedName>
        <fullName evidence="2">Uncharacterized protein</fullName>
    </submittedName>
</protein>
<dbReference type="Proteomes" id="UP000596661">
    <property type="component" value="Chromosome 9"/>
</dbReference>
<name>A0A803QGU7_CANSA</name>
<dbReference type="Gramene" id="evm.model.09.622">
    <property type="protein sequence ID" value="cds.evm.model.09.622"/>
    <property type="gene ID" value="evm.TU.09.622"/>
</dbReference>
<dbReference type="EMBL" id="UZAU01000728">
    <property type="status" value="NOT_ANNOTATED_CDS"/>
    <property type="molecule type" value="Genomic_DNA"/>
</dbReference>
<organism evidence="2 3">
    <name type="scientific">Cannabis sativa</name>
    <name type="common">Hemp</name>
    <name type="synonym">Marijuana</name>
    <dbReference type="NCBI Taxonomy" id="3483"/>
    <lineage>
        <taxon>Eukaryota</taxon>
        <taxon>Viridiplantae</taxon>
        <taxon>Streptophyta</taxon>
        <taxon>Embryophyta</taxon>
        <taxon>Tracheophyta</taxon>
        <taxon>Spermatophyta</taxon>
        <taxon>Magnoliopsida</taxon>
        <taxon>eudicotyledons</taxon>
        <taxon>Gunneridae</taxon>
        <taxon>Pentapetalae</taxon>
        <taxon>rosids</taxon>
        <taxon>fabids</taxon>
        <taxon>Rosales</taxon>
        <taxon>Cannabaceae</taxon>
        <taxon>Cannabis</taxon>
    </lineage>
</organism>
<sequence length="400" mass="45687">MDLNQDLLPIVAISVEGGSIPSVKRSLVRQDQIKAPMVTSQLEEALETILKNDFIVERYLLVETRRGEGVKIPPPVQAYTESIWNWMRKPTAFDLMGCFKRILKLLASVSCHRDPLSEEEEILKRFTATYPDMGKPGASTSKRGNEPFCILRTPSLGHMSQSTQGGFDKYFLGINHRRYPMEDYIDKVDQIVRSLRNPGTPSDTVKLLLMDNPIALHLMVAPMHKFLYWILLLTAEQINLQKRATQLSSIKIVEIAEGVRQPSSSSPVFDQTAVSQNLVPNVGTDIAPYAVEMLNSMSLSVSKLTSEKWHCLQRGPPKKWVKTQAVSNTKKVQEDYEAKMDVEEKKWDAKYWKMYLDNKAKTEQEVEKTVRSFKENLSKAREEKDRVEARMMLQFETIST</sequence>
<keyword evidence="3" id="KW-1185">Reference proteome</keyword>
<dbReference type="EnsemblPlants" id="evm.model.09.622">
    <property type="protein sequence ID" value="cds.evm.model.09.622"/>
    <property type="gene ID" value="evm.TU.09.622"/>
</dbReference>
<accession>A0A803QGU7</accession>
<dbReference type="AlphaFoldDB" id="A0A803QGU7"/>
<feature type="coiled-coil region" evidence="1">
    <location>
        <begin position="363"/>
        <end position="390"/>
    </location>
</feature>
<reference evidence="2" key="2">
    <citation type="submission" date="2021-03" db="UniProtKB">
        <authorList>
            <consortium name="EnsemblPlants"/>
        </authorList>
    </citation>
    <scope>IDENTIFICATION</scope>
</reference>